<keyword evidence="4" id="KW-0349">Heme</keyword>
<proteinExistence type="inferred from homology"/>
<evidence type="ECO:0000256" key="1">
    <source>
        <dbReference type="ARBA" id="ARBA00010617"/>
    </source>
</evidence>
<organism evidence="5 6">
    <name type="scientific">Saccoglossus kowalevskii</name>
    <name type="common">Acorn worm</name>
    <dbReference type="NCBI Taxonomy" id="10224"/>
    <lineage>
        <taxon>Eukaryota</taxon>
        <taxon>Metazoa</taxon>
        <taxon>Hemichordata</taxon>
        <taxon>Enteropneusta</taxon>
        <taxon>Harrimaniidae</taxon>
        <taxon>Saccoglossus</taxon>
    </lineage>
</organism>
<evidence type="ECO:0000313" key="6">
    <source>
        <dbReference type="RefSeq" id="XP_002735624.2"/>
    </source>
</evidence>
<dbReference type="PRINTS" id="PR00463">
    <property type="entry name" value="EP450I"/>
</dbReference>
<dbReference type="InterPro" id="IPR036396">
    <property type="entry name" value="Cyt_P450_sf"/>
</dbReference>
<evidence type="ECO:0000313" key="5">
    <source>
        <dbReference type="Proteomes" id="UP000694865"/>
    </source>
</evidence>
<dbReference type="RefSeq" id="XP_002735624.2">
    <property type="nucleotide sequence ID" value="XM_002735578.2"/>
</dbReference>
<evidence type="ECO:0000256" key="3">
    <source>
        <dbReference type="ARBA" id="ARBA00023004"/>
    </source>
</evidence>
<dbReference type="GeneID" id="100376322"/>
<dbReference type="InterPro" id="IPR050182">
    <property type="entry name" value="Cytochrome_P450_fam2"/>
</dbReference>
<keyword evidence="5" id="KW-1185">Reference proteome</keyword>
<gene>
    <name evidence="6" type="primary">LOC100376322</name>
</gene>
<evidence type="ECO:0000256" key="2">
    <source>
        <dbReference type="ARBA" id="ARBA00022723"/>
    </source>
</evidence>
<sequence length="424" mass="48603">MCVHVLGISAVVVSGYDAVKEALVNKGEFTSDRPPVSGDGGEGYIFAKYGEMWRRRRRFALTALRHFGVGRRVIETRINEEAYHLITVIREYDNDKPLDLRPFVNNAVSNVICSLCFGQRFEYDDPKFHKLLDCINNLFSAGISSWVRLKFPFLRKVPFLFTGLKEDEKKLNKFMSEIRLEHASTLDPNDPRDIIDTLLIKERSAEQIDGKDVFSSVFSKRGIIELFNAGTDTTTNTIMWIILNLVKFPDLQLKIQQEIDQHIGQGRTPLMADKPNLAFTNAFIAETQRVFPVAPLAVPHQISDDVRLQGYIIPKGTMMLANLWSAQNDTKYWKDPEQFDPSRFLNPEKMFERGDSWMPFSLGKRICLGEQLAKVELFLLVTNLLQRFTFSHPRDQPEPDVRMQGVMGMTWSTVPFKVKISSRS</sequence>
<keyword evidence="4" id="KW-0503">Monooxygenase</keyword>
<dbReference type="Proteomes" id="UP000694865">
    <property type="component" value="Unplaced"/>
</dbReference>
<name>A0ABM0GRD0_SACKO</name>
<comment type="similarity">
    <text evidence="1 4">Belongs to the cytochrome P450 family.</text>
</comment>
<dbReference type="InterPro" id="IPR001128">
    <property type="entry name" value="Cyt_P450"/>
</dbReference>
<dbReference type="PROSITE" id="PS00086">
    <property type="entry name" value="CYTOCHROME_P450"/>
    <property type="match status" value="1"/>
</dbReference>
<dbReference type="SUPFAM" id="SSF48264">
    <property type="entry name" value="Cytochrome P450"/>
    <property type="match status" value="1"/>
</dbReference>
<accession>A0ABM0GRD0</accession>
<keyword evidence="3 4" id="KW-0408">Iron</keyword>
<keyword evidence="4" id="KW-0560">Oxidoreductase</keyword>
<reference evidence="6" key="1">
    <citation type="submission" date="2025-08" db="UniProtKB">
        <authorList>
            <consortium name="RefSeq"/>
        </authorList>
    </citation>
    <scope>IDENTIFICATION</scope>
    <source>
        <tissue evidence="6">Testes</tissue>
    </source>
</reference>
<dbReference type="PRINTS" id="PR00385">
    <property type="entry name" value="P450"/>
</dbReference>
<dbReference type="InterPro" id="IPR002401">
    <property type="entry name" value="Cyt_P450_E_grp-I"/>
</dbReference>
<protein>
    <submittedName>
        <fullName evidence="6">Cytochrome P450 2U1-like</fullName>
    </submittedName>
</protein>
<evidence type="ECO:0000256" key="4">
    <source>
        <dbReference type="RuleBase" id="RU000461"/>
    </source>
</evidence>
<dbReference type="PANTHER" id="PTHR24300">
    <property type="entry name" value="CYTOCHROME P450 508A4-RELATED"/>
    <property type="match status" value="1"/>
</dbReference>
<dbReference type="PANTHER" id="PTHR24300:SF403">
    <property type="entry name" value="CYTOCHROME P450 306A1"/>
    <property type="match status" value="1"/>
</dbReference>
<dbReference type="InterPro" id="IPR017972">
    <property type="entry name" value="Cyt_P450_CS"/>
</dbReference>
<dbReference type="Pfam" id="PF00067">
    <property type="entry name" value="p450"/>
    <property type="match status" value="1"/>
</dbReference>
<keyword evidence="2 4" id="KW-0479">Metal-binding</keyword>
<dbReference type="Gene3D" id="1.10.630.10">
    <property type="entry name" value="Cytochrome P450"/>
    <property type="match status" value="1"/>
</dbReference>